<organism evidence="3 4">
    <name type="scientific">Alkalimonas collagenimarina</name>
    <dbReference type="NCBI Taxonomy" id="400390"/>
    <lineage>
        <taxon>Bacteria</taxon>
        <taxon>Pseudomonadati</taxon>
        <taxon>Pseudomonadota</taxon>
        <taxon>Gammaproteobacteria</taxon>
        <taxon>Alkalimonas</taxon>
    </lineage>
</organism>
<dbReference type="Gene3D" id="3.40.190.10">
    <property type="entry name" value="Periplasmic binding protein-like II"/>
    <property type="match status" value="2"/>
</dbReference>
<dbReference type="InterPro" id="IPR001638">
    <property type="entry name" value="Solute-binding_3/MltF_N"/>
</dbReference>
<dbReference type="Pfam" id="PF00497">
    <property type="entry name" value="SBP_bac_3"/>
    <property type="match status" value="1"/>
</dbReference>
<feature type="chain" id="PRO_5047532371" evidence="1">
    <location>
        <begin position="25"/>
        <end position="237"/>
    </location>
</feature>
<evidence type="ECO:0000313" key="3">
    <source>
        <dbReference type="EMBL" id="MDP4534789.1"/>
    </source>
</evidence>
<feature type="signal peptide" evidence="1">
    <location>
        <begin position="1"/>
        <end position="24"/>
    </location>
</feature>
<accession>A0ABT9GV77</accession>
<comment type="caution">
    <text evidence="3">The sequence shown here is derived from an EMBL/GenBank/DDBJ whole genome shotgun (WGS) entry which is preliminary data.</text>
</comment>
<gene>
    <name evidence="3" type="ORF">Q3O60_01100</name>
</gene>
<feature type="domain" description="Solute-binding protein family 3/N-terminal" evidence="2">
    <location>
        <begin position="32"/>
        <end position="236"/>
    </location>
</feature>
<name>A0ABT9GV77_9GAMM</name>
<dbReference type="RefSeq" id="WP_305892056.1">
    <property type="nucleotide sequence ID" value="NZ_JAUZVZ010000001.1"/>
</dbReference>
<keyword evidence="1" id="KW-0732">Signal</keyword>
<dbReference type="Proteomes" id="UP001231616">
    <property type="component" value="Unassembled WGS sequence"/>
</dbReference>
<keyword evidence="4" id="KW-1185">Reference proteome</keyword>
<sequence length="237" mass="27444">MSRFLPVVSLCCLYMFSYPHQAMAERLRMAMPDYPPFSYQQDDAFRGEGYDAFVQIMAELDRDYTIELVPHFGRVLLEIEQGSLDGFFMASPSEERDAVAVFSEPVIDTRWVWVWLTAKQDVTPAMASFQQHARVSAQMNSNIYRWLNEQGYQVAAGTNDIRGLFALLDYGRVDAIMLPEATFYAVIADSEWQEERYQRQVERELAFGIYLSKSHLAQNPDLMTQINEAIQRYRASR</sequence>
<evidence type="ECO:0000256" key="1">
    <source>
        <dbReference type="SAM" id="SignalP"/>
    </source>
</evidence>
<evidence type="ECO:0000313" key="4">
    <source>
        <dbReference type="Proteomes" id="UP001231616"/>
    </source>
</evidence>
<proteinExistence type="predicted"/>
<dbReference type="SUPFAM" id="SSF53850">
    <property type="entry name" value="Periplasmic binding protein-like II"/>
    <property type="match status" value="1"/>
</dbReference>
<reference evidence="3 4" key="1">
    <citation type="submission" date="2023-08" db="EMBL/GenBank/DDBJ databases">
        <authorList>
            <person name="Joshi A."/>
            <person name="Thite S."/>
        </authorList>
    </citation>
    <scope>NUCLEOTIDE SEQUENCE [LARGE SCALE GENOMIC DNA]</scope>
    <source>
        <strain evidence="3 4">AC40</strain>
    </source>
</reference>
<evidence type="ECO:0000259" key="2">
    <source>
        <dbReference type="Pfam" id="PF00497"/>
    </source>
</evidence>
<protein>
    <submittedName>
        <fullName evidence="3">Transporter substrate-binding domain-containing protein</fullName>
    </submittedName>
</protein>
<dbReference type="EMBL" id="JAUZVZ010000001">
    <property type="protein sequence ID" value="MDP4534789.1"/>
    <property type="molecule type" value="Genomic_DNA"/>
</dbReference>